<dbReference type="PANTHER" id="PTHR48475:SF1">
    <property type="entry name" value="RNASE H TYPE-1 DOMAIN-CONTAINING PROTEIN"/>
    <property type="match status" value="1"/>
</dbReference>
<evidence type="ECO:0000259" key="1">
    <source>
        <dbReference type="PROSITE" id="PS50994"/>
    </source>
</evidence>
<dbReference type="PANTHER" id="PTHR48475">
    <property type="entry name" value="RIBONUCLEASE H"/>
    <property type="match status" value="1"/>
</dbReference>
<dbReference type="GO" id="GO:0003676">
    <property type="term" value="F:nucleic acid binding"/>
    <property type="evidence" value="ECO:0007669"/>
    <property type="project" value="InterPro"/>
</dbReference>
<dbReference type="InterPro" id="IPR001584">
    <property type="entry name" value="Integrase_cat-core"/>
</dbReference>
<proteinExistence type="predicted"/>
<sequence length="383" mass="44463">MRDAKLIPYHDHAKEIVEAFDVVTFHHVPREENQMADALATLSAMVQVNEEQEMTIDVRQQPRVVYCQYLSRETREVDSEPSYFNIKRYLEKGEYPKGASENSKRTLRRLASSFLLSGTVLYKRNTDMTLLRCVDHQEAESIMEEVHEGTFGTHANGHALARYYWTKMELDCYQHVKKCMKFQTYAYHINVAPSALHNLTSPWSFYMWGIDVIGPIEPKASNGHKFILVAIEYFTKWIEAASYSTVTYSVVVKFIKRDFICQYGLPADIVTNNNTNLNNKMMTELCKQFQIRHHNSTPYRPKMNGIVKAANKNIKKMVQKMVIGTRCYPTRCMGIVLPYEHPRGNPLLPEVEIPSLRVLAEVELEEAEWIQQRLDQLNLIKEN</sequence>
<dbReference type="Pfam" id="PF00665">
    <property type="entry name" value="rve"/>
    <property type="match status" value="1"/>
</dbReference>
<organism evidence="2 3">
    <name type="scientific">Mucuna pruriens</name>
    <name type="common">Velvet bean</name>
    <name type="synonym">Dolichos pruriens</name>
    <dbReference type="NCBI Taxonomy" id="157652"/>
    <lineage>
        <taxon>Eukaryota</taxon>
        <taxon>Viridiplantae</taxon>
        <taxon>Streptophyta</taxon>
        <taxon>Embryophyta</taxon>
        <taxon>Tracheophyta</taxon>
        <taxon>Spermatophyta</taxon>
        <taxon>Magnoliopsida</taxon>
        <taxon>eudicotyledons</taxon>
        <taxon>Gunneridae</taxon>
        <taxon>Pentapetalae</taxon>
        <taxon>rosids</taxon>
        <taxon>fabids</taxon>
        <taxon>Fabales</taxon>
        <taxon>Fabaceae</taxon>
        <taxon>Papilionoideae</taxon>
        <taxon>50 kb inversion clade</taxon>
        <taxon>NPAAA clade</taxon>
        <taxon>indigoferoid/millettioid clade</taxon>
        <taxon>Phaseoleae</taxon>
        <taxon>Mucuna</taxon>
    </lineage>
</organism>
<dbReference type="SUPFAM" id="SSF53098">
    <property type="entry name" value="Ribonuclease H-like"/>
    <property type="match status" value="1"/>
</dbReference>
<evidence type="ECO:0000313" key="2">
    <source>
        <dbReference type="EMBL" id="RDY07279.1"/>
    </source>
</evidence>
<feature type="domain" description="Integrase catalytic" evidence="1">
    <location>
        <begin position="198"/>
        <end position="362"/>
    </location>
</feature>
<evidence type="ECO:0000313" key="3">
    <source>
        <dbReference type="Proteomes" id="UP000257109"/>
    </source>
</evidence>
<dbReference type="InterPro" id="IPR036397">
    <property type="entry name" value="RNaseH_sf"/>
</dbReference>
<dbReference type="Pfam" id="PF13456">
    <property type="entry name" value="RVT_3"/>
    <property type="match status" value="1"/>
</dbReference>
<feature type="non-terminal residue" evidence="2">
    <location>
        <position position="1"/>
    </location>
</feature>
<keyword evidence="3" id="KW-1185">Reference proteome</keyword>
<dbReference type="PROSITE" id="PS50994">
    <property type="entry name" value="INTEGRASE"/>
    <property type="match status" value="1"/>
</dbReference>
<accession>A0A371HWV3</accession>
<dbReference type="OrthoDB" id="2016337at2759"/>
<dbReference type="Proteomes" id="UP000257109">
    <property type="component" value="Unassembled WGS sequence"/>
</dbReference>
<gene>
    <name evidence="2" type="primary">GIN1</name>
    <name evidence="2" type="ORF">CR513_08619</name>
</gene>
<dbReference type="Gene3D" id="1.10.340.70">
    <property type="match status" value="1"/>
</dbReference>
<reference evidence="2" key="1">
    <citation type="submission" date="2018-05" db="EMBL/GenBank/DDBJ databases">
        <title>Draft genome of Mucuna pruriens seed.</title>
        <authorList>
            <person name="Nnadi N.E."/>
            <person name="Vos R."/>
            <person name="Hasami M.H."/>
            <person name="Devisetty U.K."/>
            <person name="Aguiy J.C."/>
        </authorList>
    </citation>
    <scope>NUCLEOTIDE SEQUENCE [LARGE SCALE GENOMIC DNA]</scope>
    <source>
        <strain evidence="2">JCA_2017</strain>
    </source>
</reference>
<name>A0A371HWV3_MUCPR</name>
<dbReference type="EMBL" id="QJKJ01001504">
    <property type="protein sequence ID" value="RDY07279.1"/>
    <property type="molecule type" value="Genomic_DNA"/>
</dbReference>
<protein>
    <submittedName>
        <fullName evidence="2">Gypsy retrotransposon integrase-like protein 1</fullName>
    </submittedName>
</protein>
<dbReference type="GO" id="GO:0015074">
    <property type="term" value="P:DNA integration"/>
    <property type="evidence" value="ECO:0007669"/>
    <property type="project" value="InterPro"/>
</dbReference>
<comment type="caution">
    <text evidence="2">The sequence shown here is derived from an EMBL/GenBank/DDBJ whole genome shotgun (WGS) entry which is preliminary data.</text>
</comment>
<dbReference type="GO" id="GO:0004523">
    <property type="term" value="F:RNA-DNA hybrid ribonuclease activity"/>
    <property type="evidence" value="ECO:0007669"/>
    <property type="project" value="InterPro"/>
</dbReference>
<dbReference type="InterPro" id="IPR002156">
    <property type="entry name" value="RNaseH_domain"/>
</dbReference>
<dbReference type="Gene3D" id="3.30.420.10">
    <property type="entry name" value="Ribonuclease H-like superfamily/Ribonuclease H"/>
    <property type="match status" value="2"/>
</dbReference>
<dbReference type="AlphaFoldDB" id="A0A371HWV3"/>
<dbReference type="InterPro" id="IPR012337">
    <property type="entry name" value="RNaseH-like_sf"/>
</dbReference>